<comment type="caution">
    <text evidence="3">The sequence shown here is derived from an EMBL/GenBank/DDBJ whole genome shotgun (WGS) entry which is preliminary data.</text>
</comment>
<sequence length="139" mass="14931">MSRRGLTLIEVLVAAVVLALGTSALLYLVNALGGQRTAQRLTQVQAVVRSVTDLVRGEWSRTWGLPLGNNSQGEVELRVGPGGDALTSFVPPEGFQVTLLVSGDGATRAQDTVRTVRIRVQDPQGRVHEYATRVARPTD</sequence>
<reference evidence="3" key="1">
    <citation type="journal article" date="2020" name="mSystems">
        <title>Genome- and Community-Level Interaction Insights into Carbon Utilization and Element Cycling Functions of Hydrothermarchaeota in Hydrothermal Sediment.</title>
        <authorList>
            <person name="Zhou Z."/>
            <person name="Liu Y."/>
            <person name="Xu W."/>
            <person name="Pan J."/>
            <person name="Luo Z.H."/>
            <person name="Li M."/>
        </authorList>
    </citation>
    <scope>NUCLEOTIDE SEQUENCE [LARGE SCALE GENOMIC DNA]</scope>
    <source>
        <strain evidence="3">SpSt-679</strain>
    </source>
</reference>
<evidence type="ECO:0000256" key="2">
    <source>
        <dbReference type="ARBA" id="ARBA00023237"/>
    </source>
</evidence>
<dbReference type="EMBL" id="DTCX01000150">
    <property type="protein sequence ID" value="HGL49481.1"/>
    <property type="molecule type" value="Genomic_DNA"/>
</dbReference>
<evidence type="ECO:0000313" key="3">
    <source>
        <dbReference type="EMBL" id="HGL49481.1"/>
    </source>
</evidence>
<comment type="subcellular location">
    <subcellularLocation>
        <location evidence="1">Cell outer membrane</location>
    </subcellularLocation>
</comment>
<keyword evidence="2" id="KW-0998">Cell outer membrane</keyword>
<dbReference type="NCBIfam" id="TIGR02532">
    <property type="entry name" value="IV_pilin_GFxxxE"/>
    <property type="match status" value="1"/>
</dbReference>
<dbReference type="AlphaFoldDB" id="A0A7V4A0F4"/>
<organism evidence="3">
    <name type="scientific">Thermus tengchongensis</name>
    <dbReference type="NCBI Taxonomy" id="1214928"/>
    <lineage>
        <taxon>Bacteria</taxon>
        <taxon>Thermotogati</taxon>
        <taxon>Deinococcota</taxon>
        <taxon>Deinococci</taxon>
        <taxon>Thermales</taxon>
        <taxon>Thermaceae</taxon>
        <taxon>Thermus</taxon>
    </lineage>
</organism>
<dbReference type="PROSITE" id="PS00409">
    <property type="entry name" value="PROKAR_NTER_METHYL"/>
    <property type="match status" value="1"/>
</dbReference>
<accession>A0A7V4A0F4</accession>
<dbReference type="Pfam" id="PF07963">
    <property type="entry name" value="N_methyl"/>
    <property type="match status" value="1"/>
</dbReference>
<dbReference type="GO" id="GO:0009279">
    <property type="term" value="C:cell outer membrane"/>
    <property type="evidence" value="ECO:0007669"/>
    <property type="project" value="UniProtKB-SubCell"/>
</dbReference>
<name>A0A7V4A0F4_9DEIN</name>
<protein>
    <submittedName>
        <fullName evidence="3">Prepilin-type N-terminal cleavage/methylation domain-containing protein</fullName>
    </submittedName>
</protein>
<evidence type="ECO:0000256" key="1">
    <source>
        <dbReference type="ARBA" id="ARBA00004442"/>
    </source>
</evidence>
<proteinExistence type="predicted"/>
<keyword evidence="2" id="KW-0472">Membrane</keyword>
<dbReference type="InterPro" id="IPR012902">
    <property type="entry name" value="N_methyl_site"/>
</dbReference>
<gene>
    <name evidence="3" type="ORF">ENU54_02585</name>
</gene>